<keyword evidence="1" id="KW-0175">Coiled coil</keyword>
<organism evidence="2 3">
    <name type="scientific">Candidatus Blautia stercorigallinarum</name>
    <dbReference type="NCBI Taxonomy" id="2838501"/>
    <lineage>
        <taxon>Bacteria</taxon>
        <taxon>Bacillati</taxon>
        <taxon>Bacillota</taxon>
        <taxon>Clostridia</taxon>
        <taxon>Lachnospirales</taxon>
        <taxon>Lachnospiraceae</taxon>
        <taxon>Blautia</taxon>
    </lineage>
</organism>
<feature type="coiled-coil region" evidence="1">
    <location>
        <begin position="1"/>
        <end position="87"/>
    </location>
</feature>
<dbReference type="AlphaFoldDB" id="A0A9D1TG62"/>
<evidence type="ECO:0000256" key="1">
    <source>
        <dbReference type="SAM" id="Coils"/>
    </source>
</evidence>
<sequence>MEDIINKLAEIEAAASQIMNDVSEQKKQLALEYDQAVQDFDRAIDEESRKKTAGIREGLETQMKEKLASQESEATRTLEEMEKQYEECHTALAEEIYNRILRM</sequence>
<evidence type="ECO:0000313" key="3">
    <source>
        <dbReference type="Proteomes" id="UP000886814"/>
    </source>
</evidence>
<comment type="caution">
    <text evidence="2">The sequence shown here is derived from an EMBL/GenBank/DDBJ whole genome shotgun (WGS) entry which is preliminary data.</text>
</comment>
<name>A0A9D1TG62_9FIRM</name>
<dbReference type="EMBL" id="DXIQ01000055">
    <property type="protein sequence ID" value="HIV39077.1"/>
    <property type="molecule type" value="Genomic_DNA"/>
</dbReference>
<dbReference type="Proteomes" id="UP000886814">
    <property type="component" value="Unassembled WGS sequence"/>
</dbReference>
<protein>
    <recommendedName>
        <fullName evidence="4">ATPase</fullName>
    </recommendedName>
</protein>
<gene>
    <name evidence="2" type="ORF">H9747_08790</name>
</gene>
<reference evidence="2" key="2">
    <citation type="submission" date="2021-04" db="EMBL/GenBank/DDBJ databases">
        <authorList>
            <person name="Gilroy R."/>
        </authorList>
    </citation>
    <scope>NUCLEOTIDE SEQUENCE</scope>
    <source>
        <strain evidence="2">CHK195-9823</strain>
    </source>
</reference>
<accession>A0A9D1TG62</accession>
<proteinExistence type="predicted"/>
<evidence type="ECO:0000313" key="2">
    <source>
        <dbReference type="EMBL" id="HIV39077.1"/>
    </source>
</evidence>
<evidence type="ECO:0008006" key="4">
    <source>
        <dbReference type="Google" id="ProtNLM"/>
    </source>
</evidence>
<reference evidence="2" key="1">
    <citation type="journal article" date="2021" name="PeerJ">
        <title>Extensive microbial diversity within the chicken gut microbiome revealed by metagenomics and culture.</title>
        <authorList>
            <person name="Gilroy R."/>
            <person name="Ravi A."/>
            <person name="Getino M."/>
            <person name="Pursley I."/>
            <person name="Horton D.L."/>
            <person name="Alikhan N.F."/>
            <person name="Baker D."/>
            <person name="Gharbi K."/>
            <person name="Hall N."/>
            <person name="Watson M."/>
            <person name="Adriaenssens E.M."/>
            <person name="Foster-Nyarko E."/>
            <person name="Jarju S."/>
            <person name="Secka A."/>
            <person name="Antonio M."/>
            <person name="Oren A."/>
            <person name="Chaudhuri R.R."/>
            <person name="La Ragione R."/>
            <person name="Hildebrand F."/>
            <person name="Pallen M.J."/>
        </authorList>
    </citation>
    <scope>NUCLEOTIDE SEQUENCE</scope>
    <source>
        <strain evidence="2">CHK195-9823</strain>
    </source>
</reference>